<dbReference type="PATRIC" id="fig|999431.4.peg.2258"/>
<comment type="similarity">
    <text evidence="1 4">Belongs to the N(4)/N(6)-methyltransferase family.</text>
</comment>
<dbReference type="Proteomes" id="UP000011708">
    <property type="component" value="Chromosome"/>
</dbReference>
<keyword evidence="3" id="KW-0808">Transferase</keyword>
<dbReference type="Pfam" id="PF01555">
    <property type="entry name" value="N6_N4_Mtase"/>
    <property type="match status" value="1"/>
</dbReference>
<dbReference type="HOGENOM" id="CLU_024927_5_1_12"/>
<dbReference type="EMBL" id="AGDW01000022">
    <property type="protein sequence ID" value="EMB29313.1"/>
    <property type="molecule type" value="Genomic_DNA"/>
</dbReference>
<gene>
    <name evidence="6" type="ORF">HMPREF9725_02183</name>
</gene>
<dbReference type="GO" id="GO:0008170">
    <property type="term" value="F:N-methyltransferase activity"/>
    <property type="evidence" value="ECO:0007669"/>
    <property type="project" value="InterPro"/>
</dbReference>
<dbReference type="AlphaFoldDB" id="M2C6P1"/>
<evidence type="ECO:0000256" key="1">
    <source>
        <dbReference type="ARBA" id="ARBA00006594"/>
    </source>
</evidence>
<reference evidence="6" key="1">
    <citation type="submission" date="2012-01" db="EMBL/GenBank/DDBJ databases">
        <title>The Genome Sequence of Treponema denticola H1-T.</title>
        <authorList>
            <consortium name="The Broad Institute Genome Sequencing Platform"/>
            <person name="Earl A."/>
            <person name="Ward D."/>
            <person name="Feldgarden M."/>
            <person name="Gevers D."/>
            <person name="Blanton J.M."/>
            <person name="Fenno C.J."/>
            <person name="Baranova O.V."/>
            <person name="Mathney J."/>
            <person name="Dewhirst F.E."/>
            <person name="Izard J."/>
            <person name="Young S.K."/>
            <person name="Zeng Q."/>
            <person name="Gargeya S."/>
            <person name="Fitzgerald M."/>
            <person name="Haas B."/>
            <person name="Abouelleil A."/>
            <person name="Alvarado L."/>
            <person name="Arachchi H.M."/>
            <person name="Berlin A."/>
            <person name="Chapman S.B."/>
            <person name="Gearin G."/>
            <person name="Goldberg J."/>
            <person name="Griggs A."/>
            <person name="Gujja S."/>
            <person name="Hansen M."/>
            <person name="Heiman D."/>
            <person name="Howarth C."/>
            <person name="Larimer J."/>
            <person name="Lui A."/>
            <person name="MacDonald P.J.P."/>
            <person name="McCowen C."/>
            <person name="Montmayeur A."/>
            <person name="Murphy C."/>
            <person name="Neiman D."/>
            <person name="Pearson M."/>
            <person name="Priest M."/>
            <person name="Roberts A."/>
            <person name="Saif S."/>
            <person name="Shea T."/>
            <person name="Sisk P."/>
            <person name="Stolte C."/>
            <person name="Sykes S."/>
            <person name="Wortman J."/>
            <person name="Nusbaum C."/>
            <person name="Birren B."/>
        </authorList>
    </citation>
    <scope>NUCLEOTIDE SEQUENCE [LARGE SCALE GENOMIC DNA]</scope>
    <source>
        <strain evidence="6">H1-T</strain>
    </source>
</reference>
<dbReference type="SUPFAM" id="SSF53335">
    <property type="entry name" value="S-adenosyl-L-methionine-dependent methyltransferases"/>
    <property type="match status" value="1"/>
</dbReference>
<evidence type="ECO:0000256" key="4">
    <source>
        <dbReference type="RuleBase" id="RU362026"/>
    </source>
</evidence>
<protein>
    <recommendedName>
        <fullName evidence="4">Methyltransferase</fullName>
        <ecNumber evidence="4">2.1.1.-</ecNumber>
    </recommendedName>
</protein>
<evidence type="ECO:0000256" key="3">
    <source>
        <dbReference type="ARBA" id="ARBA00022679"/>
    </source>
</evidence>
<dbReference type="EC" id="2.1.1.-" evidence="4"/>
<evidence type="ECO:0000256" key="2">
    <source>
        <dbReference type="ARBA" id="ARBA00022603"/>
    </source>
</evidence>
<accession>M2C6P1</accession>
<keyword evidence="2" id="KW-0489">Methyltransferase</keyword>
<sequence length="294" mass="34239">MLKAFYKSKNHDFNLLHGDCIELLKNLDFQFDMIFADPPYFLSNDGISVQSGKQVSVNKGLWDKSQGFFKDNEFNYKWISICREKLKENGTIWISGTYHNIFSAAQVLTELNFRILNCVTWAKTNPPPNLSCKFFTHSTEFILWARKNKKITHFYNYELMKQINGGTQMRDLWSLPAIAKWEKSCGKHPTQKPLPLLARIILASTTPAAWILDPFTGASTTGIASSLLDRRFLGIDKEIEFLELSKKRREEIDDAQIREEYKKRIYKYSNKPIQDIIEIKNKEPYYGIDLPILF</sequence>
<dbReference type="Gene3D" id="3.40.50.150">
    <property type="entry name" value="Vaccinia Virus protein VP39"/>
    <property type="match status" value="1"/>
</dbReference>
<name>M2C6P1_TREDN</name>
<dbReference type="InterPro" id="IPR002941">
    <property type="entry name" value="DNA_methylase_N4/N6"/>
</dbReference>
<organism evidence="6">
    <name type="scientific">Treponema denticola H1-T</name>
    <dbReference type="NCBI Taxonomy" id="999431"/>
    <lineage>
        <taxon>Bacteria</taxon>
        <taxon>Pseudomonadati</taxon>
        <taxon>Spirochaetota</taxon>
        <taxon>Spirochaetia</taxon>
        <taxon>Spirochaetales</taxon>
        <taxon>Treponemataceae</taxon>
        <taxon>Treponema</taxon>
    </lineage>
</organism>
<dbReference type="InterPro" id="IPR001091">
    <property type="entry name" value="RM_Methyltransferase"/>
</dbReference>
<evidence type="ECO:0000313" key="6">
    <source>
        <dbReference type="EMBL" id="EMB29313.1"/>
    </source>
</evidence>
<dbReference type="PRINTS" id="PR00508">
    <property type="entry name" value="S21N4MTFRASE"/>
</dbReference>
<dbReference type="PROSITE" id="PS00092">
    <property type="entry name" value="N6_MTASE"/>
    <property type="match status" value="1"/>
</dbReference>
<dbReference type="InterPro" id="IPR002052">
    <property type="entry name" value="DNA_methylase_N6_adenine_CS"/>
</dbReference>
<feature type="domain" description="DNA methylase N-4/N-6" evidence="5">
    <location>
        <begin position="32"/>
        <end position="247"/>
    </location>
</feature>
<proteinExistence type="inferred from homology"/>
<dbReference type="InterPro" id="IPR029063">
    <property type="entry name" value="SAM-dependent_MTases_sf"/>
</dbReference>
<dbReference type="GO" id="GO:0032259">
    <property type="term" value="P:methylation"/>
    <property type="evidence" value="ECO:0007669"/>
    <property type="project" value="UniProtKB-KW"/>
</dbReference>
<comment type="caution">
    <text evidence="6">The sequence shown here is derived from an EMBL/GenBank/DDBJ whole genome shotgun (WGS) entry which is preliminary data.</text>
</comment>
<evidence type="ECO:0000259" key="5">
    <source>
        <dbReference type="Pfam" id="PF01555"/>
    </source>
</evidence>
<dbReference type="RefSeq" id="WP_002689491.1">
    <property type="nucleotide sequence ID" value="NZ_CM001794.1"/>
</dbReference>
<dbReference type="GO" id="GO:0003677">
    <property type="term" value="F:DNA binding"/>
    <property type="evidence" value="ECO:0007669"/>
    <property type="project" value="InterPro"/>
</dbReference>